<dbReference type="GO" id="GO:0005886">
    <property type="term" value="C:plasma membrane"/>
    <property type="evidence" value="ECO:0007669"/>
    <property type="project" value="UniProtKB-SubCell"/>
</dbReference>
<dbReference type="OrthoDB" id="15218at2"/>
<reference evidence="15 17" key="2">
    <citation type="submission" date="2018-06" db="EMBL/GenBank/DDBJ databases">
        <authorList>
            <consortium name="Pathogen Informatics"/>
            <person name="Doyle S."/>
        </authorList>
    </citation>
    <scope>NUCLEOTIDE SEQUENCE [LARGE SCALE GENOMIC DNA]</scope>
    <source>
        <strain evidence="15 17">NCTC10293</strain>
    </source>
</reference>
<proteinExistence type="inferred from homology"/>
<protein>
    <recommendedName>
        <fullName evidence="12">Protease HtpX</fullName>
        <ecNumber evidence="12">3.4.24.-</ecNumber>
    </recommendedName>
    <alternativeName>
        <fullName evidence="12">Heat shock protein HtpX</fullName>
    </alternativeName>
</protein>
<evidence type="ECO:0000256" key="9">
    <source>
        <dbReference type="ARBA" id="ARBA00022989"/>
    </source>
</evidence>
<dbReference type="EC" id="3.4.24.-" evidence="12"/>
<feature type="domain" description="Peptidase M48" evidence="13">
    <location>
        <begin position="84"/>
        <end position="298"/>
    </location>
</feature>
<feature type="binding site" evidence="12">
    <location>
        <position position="149"/>
    </location>
    <ligand>
        <name>Zn(2+)</name>
        <dbReference type="ChEBI" id="CHEBI:29105"/>
        <note>catalytic</note>
    </ligand>
</feature>
<dbReference type="CDD" id="cd07335">
    <property type="entry name" value="M48B_HtpX_like"/>
    <property type="match status" value="1"/>
</dbReference>
<dbReference type="GO" id="GO:0008270">
    <property type="term" value="F:zinc ion binding"/>
    <property type="evidence" value="ECO:0007669"/>
    <property type="project" value="UniProtKB-UniRule"/>
</dbReference>
<dbReference type="Gene3D" id="3.30.2010.10">
    <property type="entry name" value="Metalloproteases ('zincins'), catalytic domain"/>
    <property type="match status" value="1"/>
</dbReference>
<evidence type="ECO:0000313" key="16">
    <source>
        <dbReference type="Proteomes" id="UP000190435"/>
    </source>
</evidence>
<dbReference type="NCBIfam" id="NF003965">
    <property type="entry name" value="PRK05457.1"/>
    <property type="match status" value="1"/>
</dbReference>
<dbReference type="EMBL" id="MUXU01000056">
    <property type="protein sequence ID" value="OOR88076.1"/>
    <property type="molecule type" value="Genomic_DNA"/>
</dbReference>
<evidence type="ECO:0000313" key="17">
    <source>
        <dbReference type="Proteomes" id="UP000255279"/>
    </source>
</evidence>
<dbReference type="PANTHER" id="PTHR43221:SF1">
    <property type="entry name" value="PROTEASE HTPX"/>
    <property type="match status" value="1"/>
</dbReference>
<keyword evidence="4 12" id="KW-0645">Protease</keyword>
<feature type="transmembrane region" description="Helical" evidence="12">
    <location>
        <begin position="7"/>
        <end position="30"/>
    </location>
</feature>
<keyword evidence="5 12" id="KW-0812">Transmembrane</keyword>
<evidence type="ECO:0000313" key="14">
    <source>
        <dbReference type="EMBL" id="OOR88076.1"/>
    </source>
</evidence>
<dbReference type="STRING" id="34060.B0181_08985"/>
<keyword evidence="10 12" id="KW-0482">Metalloprotease</keyword>
<keyword evidence="3 12" id="KW-1003">Cell membrane</keyword>
<evidence type="ECO:0000259" key="13">
    <source>
        <dbReference type="Pfam" id="PF01435"/>
    </source>
</evidence>
<keyword evidence="12" id="KW-0346">Stress response</keyword>
<feature type="transmembrane region" description="Helical" evidence="12">
    <location>
        <begin position="42"/>
        <end position="63"/>
    </location>
</feature>
<comment type="cofactor">
    <cofactor evidence="12">
        <name>Zn(2+)</name>
        <dbReference type="ChEBI" id="CHEBI:29105"/>
    </cofactor>
    <text evidence="12">Binds 1 zinc ion per subunit.</text>
</comment>
<name>A0A1S9ZX08_9GAMM</name>
<keyword evidence="9 12" id="KW-1133">Transmembrane helix</keyword>
<evidence type="ECO:0000256" key="11">
    <source>
        <dbReference type="ARBA" id="ARBA00023136"/>
    </source>
</evidence>
<dbReference type="InterPro" id="IPR022919">
    <property type="entry name" value="Pept_M48_protease_HtpX"/>
</dbReference>
<feature type="binding site" evidence="12">
    <location>
        <position position="227"/>
    </location>
    <ligand>
        <name>Zn(2+)</name>
        <dbReference type="ChEBI" id="CHEBI:29105"/>
        <note>catalytic</note>
    </ligand>
</feature>
<comment type="subcellular location">
    <subcellularLocation>
        <location evidence="1 12">Cell membrane</location>
        <topology evidence="1 12">Multi-pass membrane protein</topology>
    </subcellularLocation>
</comment>
<dbReference type="Proteomes" id="UP000190435">
    <property type="component" value="Unassembled WGS sequence"/>
</dbReference>
<dbReference type="HAMAP" id="MF_00188">
    <property type="entry name" value="Pept_M48_protease_HtpX"/>
    <property type="match status" value="1"/>
</dbReference>
<evidence type="ECO:0000256" key="2">
    <source>
        <dbReference type="ARBA" id="ARBA00009779"/>
    </source>
</evidence>
<evidence type="ECO:0000256" key="4">
    <source>
        <dbReference type="ARBA" id="ARBA00022670"/>
    </source>
</evidence>
<evidence type="ECO:0000256" key="12">
    <source>
        <dbReference type="HAMAP-Rule" id="MF_00188"/>
    </source>
</evidence>
<evidence type="ECO:0000256" key="6">
    <source>
        <dbReference type="ARBA" id="ARBA00022723"/>
    </source>
</evidence>
<dbReference type="AlphaFoldDB" id="A0A1S9ZX08"/>
<dbReference type="Proteomes" id="UP000255279">
    <property type="component" value="Unassembled WGS sequence"/>
</dbReference>
<feature type="binding site" evidence="12">
    <location>
        <position position="153"/>
    </location>
    <ligand>
        <name>Zn(2+)</name>
        <dbReference type="ChEBI" id="CHEBI:29105"/>
        <note>catalytic</note>
    </ligand>
</feature>
<evidence type="ECO:0000256" key="7">
    <source>
        <dbReference type="ARBA" id="ARBA00022801"/>
    </source>
</evidence>
<gene>
    <name evidence="12 15" type="primary">htpX</name>
    <name evidence="14" type="ORF">B0181_08985</name>
    <name evidence="15" type="ORF">NCTC10293_00304</name>
</gene>
<evidence type="ECO:0000313" key="15">
    <source>
        <dbReference type="EMBL" id="STZ09983.1"/>
    </source>
</evidence>
<keyword evidence="7 12" id="KW-0378">Hydrolase</keyword>
<feature type="transmembrane region" description="Helical" evidence="12">
    <location>
        <begin position="200"/>
        <end position="223"/>
    </location>
</feature>
<organism evidence="14 16">
    <name type="scientific">Moraxella caviae</name>
    <dbReference type="NCBI Taxonomy" id="34060"/>
    <lineage>
        <taxon>Bacteria</taxon>
        <taxon>Pseudomonadati</taxon>
        <taxon>Pseudomonadota</taxon>
        <taxon>Gammaproteobacteria</taxon>
        <taxon>Moraxellales</taxon>
        <taxon>Moraxellaceae</taxon>
        <taxon>Moraxella</taxon>
    </lineage>
</organism>
<feature type="active site" evidence="12">
    <location>
        <position position="150"/>
    </location>
</feature>
<dbReference type="PANTHER" id="PTHR43221">
    <property type="entry name" value="PROTEASE HTPX"/>
    <property type="match status" value="1"/>
</dbReference>
<dbReference type="InterPro" id="IPR001915">
    <property type="entry name" value="Peptidase_M48"/>
</dbReference>
<dbReference type="GO" id="GO:0006508">
    <property type="term" value="P:proteolysis"/>
    <property type="evidence" value="ECO:0007669"/>
    <property type="project" value="UniProtKB-KW"/>
</dbReference>
<sequence length="302" mass="32525">MMRIGLFLLTNLAVVIVASIVMTVLFKFFGIGGVHSAGGLNYVGLAIMCFVYGMIGSAISLFLSKWMAKKSTGTVVIENPTNGTEQWLIDTVAKQAKAVGIGMPEVGIFDNPEPNAFATGWNKNNALVAVSTGLLHTMTAEEVEAVLAHEIGHVANGDMVTLALIQGVVNAFVMFFARIIGNFVDRAIFKNDSDSPGIAYFVTSIVMDILLGMLASAIVMWFSRLREYRADEMGARLAGRDHMIAALNALRPAAQRPDHMPEAMKAFAISSGQSQGFSIANLFRSHPTLDDRIASLQKLPAN</sequence>
<keyword evidence="11 12" id="KW-0472">Membrane</keyword>
<evidence type="ECO:0000256" key="8">
    <source>
        <dbReference type="ARBA" id="ARBA00022833"/>
    </source>
</evidence>
<dbReference type="EMBL" id="UGQE01000001">
    <property type="protein sequence ID" value="STZ09983.1"/>
    <property type="molecule type" value="Genomic_DNA"/>
</dbReference>
<keyword evidence="16" id="KW-1185">Reference proteome</keyword>
<keyword evidence="6 12" id="KW-0479">Metal-binding</keyword>
<dbReference type="GO" id="GO:0004222">
    <property type="term" value="F:metalloendopeptidase activity"/>
    <property type="evidence" value="ECO:0007669"/>
    <property type="project" value="UniProtKB-UniRule"/>
</dbReference>
<comment type="similarity">
    <text evidence="2 12">Belongs to the peptidase M48B family.</text>
</comment>
<accession>A0A1S9ZX08</accession>
<dbReference type="InterPro" id="IPR050083">
    <property type="entry name" value="HtpX_protease"/>
</dbReference>
<evidence type="ECO:0000256" key="5">
    <source>
        <dbReference type="ARBA" id="ARBA00022692"/>
    </source>
</evidence>
<feature type="transmembrane region" description="Helical" evidence="12">
    <location>
        <begin position="159"/>
        <end position="180"/>
    </location>
</feature>
<dbReference type="RefSeq" id="WP_078277168.1">
    <property type="nucleotide sequence ID" value="NZ_MUXU01000056.1"/>
</dbReference>
<evidence type="ECO:0000256" key="10">
    <source>
        <dbReference type="ARBA" id="ARBA00023049"/>
    </source>
</evidence>
<keyword evidence="8 12" id="KW-0862">Zinc</keyword>
<reference evidence="14 16" key="1">
    <citation type="submission" date="2017-02" db="EMBL/GenBank/DDBJ databases">
        <title>Draft genome sequence of Moraxella caviae CCUG 355 type strain.</title>
        <authorList>
            <person name="Engstrom-Jakobsson H."/>
            <person name="Salva-Serra F."/>
            <person name="Thorell K."/>
            <person name="Gonzales-Siles L."/>
            <person name="Karlsson R."/>
            <person name="Boulund F."/>
            <person name="Engstrand L."/>
            <person name="Moore E."/>
        </authorList>
    </citation>
    <scope>NUCLEOTIDE SEQUENCE [LARGE SCALE GENOMIC DNA]</scope>
    <source>
        <strain evidence="14 16">CCUG 355</strain>
    </source>
</reference>
<evidence type="ECO:0000256" key="3">
    <source>
        <dbReference type="ARBA" id="ARBA00022475"/>
    </source>
</evidence>
<dbReference type="Pfam" id="PF01435">
    <property type="entry name" value="Peptidase_M48"/>
    <property type="match status" value="1"/>
</dbReference>
<evidence type="ECO:0000256" key="1">
    <source>
        <dbReference type="ARBA" id="ARBA00004651"/>
    </source>
</evidence>